<keyword evidence="3" id="KW-1185">Reference proteome</keyword>
<dbReference type="Gene3D" id="3.40.50.360">
    <property type="match status" value="1"/>
</dbReference>
<evidence type="ECO:0000313" key="2">
    <source>
        <dbReference type="EMBL" id="OWW20167.1"/>
    </source>
</evidence>
<dbReference type="PANTHER" id="PTHR30543">
    <property type="entry name" value="CHROMATE REDUCTASE"/>
    <property type="match status" value="1"/>
</dbReference>
<dbReference type="GO" id="GO:0005829">
    <property type="term" value="C:cytosol"/>
    <property type="evidence" value="ECO:0007669"/>
    <property type="project" value="TreeGrafter"/>
</dbReference>
<dbReference type="InterPro" id="IPR050712">
    <property type="entry name" value="NAD(P)H-dep_reductase"/>
</dbReference>
<sequence length="197" mass="21738">MTRPLNILAFAGSTRNESLNKKLAVLASETAETAGAVHVTWADLRDYPIPLYDGDYEEQFGLPPAALKLRSLLQSHDALLIASPEYNGFPSPLLKNTLDWLSRPFNNEERHVVFKDKPVLLLAATRGEAGGRRGLAQLRLLLGNLKAASFEQEFVLPKGNEALDALGRLRDPDQQRQLADVVTAFVGHVRERQSVTA</sequence>
<proteinExistence type="predicted"/>
<dbReference type="OrthoDB" id="1643408at2"/>
<evidence type="ECO:0000259" key="1">
    <source>
        <dbReference type="Pfam" id="PF03358"/>
    </source>
</evidence>
<name>A0A254TDC4_9BURK</name>
<protein>
    <recommendedName>
        <fullName evidence="1">NADPH-dependent FMN reductase-like domain-containing protein</fullName>
    </recommendedName>
</protein>
<dbReference type="GO" id="GO:0016491">
    <property type="term" value="F:oxidoreductase activity"/>
    <property type="evidence" value="ECO:0007669"/>
    <property type="project" value="InterPro"/>
</dbReference>
<comment type="caution">
    <text evidence="2">The sequence shown here is derived from an EMBL/GenBank/DDBJ whole genome shotgun (WGS) entry which is preliminary data.</text>
</comment>
<gene>
    <name evidence="2" type="ORF">AYR66_12340</name>
</gene>
<feature type="domain" description="NADPH-dependent FMN reductase-like" evidence="1">
    <location>
        <begin position="6"/>
        <end position="160"/>
    </location>
</feature>
<dbReference type="SUPFAM" id="SSF52218">
    <property type="entry name" value="Flavoproteins"/>
    <property type="match status" value="1"/>
</dbReference>
<dbReference type="GO" id="GO:0010181">
    <property type="term" value="F:FMN binding"/>
    <property type="evidence" value="ECO:0007669"/>
    <property type="project" value="TreeGrafter"/>
</dbReference>
<dbReference type="RefSeq" id="WP_088707055.1">
    <property type="nucleotide sequence ID" value="NZ_LSTO01000001.1"/>
</dbReference>
<dbReference type="Proteomes" id="UP000197535">
    <property type="component" value="Unassembled WGS sequence"/>
</dbReference>
<dbReference type="Pfam" id="PF03358">
    <property type="entry name" value="FMN_red"/>
    <property type="match status" value="1"/>
</dbReference>
<organism evidence="2 3">
    <name type="scientific">Noviherbaspirillum denitrificans</name>
    <dbReference type="NCBI Taxonomy" id="1968433"/>
    <lineage>
        <taxon>Bacteria</taxon>
        <taxon>Pseudomonadati</taxon>
        <taxon>Pseudomonadota</taxon>
        <taxon>Betaproteobacteria</taxon>
        <taxon>Burkholderiales</taxon>
        <taxon>Oxalobacteraceae</taxon>
        <taxon>Noviherbaspirillum</taxon>
    </lineage>
</organism>
<dbReference type="InterPro" id="IPR005025">
    <property type="entry name" value="FMN_Rdtase-like_dom"/>
</dbReference>
<dbReference type="InterPro" id="IPR029039">
    <property type="entry name" value="Flavoprotein-like_sf"/>
</dbReference>
<dbReference type="PANTHER" id="PTHR30543:SF21">
    <property type="entry name" value="NAD(P)H-DEPENDENT FMN REDUCTASE LOT6"/>
    <property type="match status" value="1"/>
</dbReference>
<dbReference type="EMBL" id="LSTO01000001">
    <property type="protein sequence ID" value="OWW20167.1"/>
    <property type="molecule type" value="Genomic_DNA"/>
</dbReference>
<dbReference type="AlphaFoldDB" id="A0A254TDC4"/>
<reference evidence="2 3" key="1">
    <citation type="submission" date="2016-02" db="EMBL/GenBank/DDBJ databases">
        <authorList>
            <person name="Wen L."/>
            <person name="He K."/>
            <person name="Yang H."/>
        </authorList>
    </citation>
    <scope>NUCLEOTIDE SEQUENCE [LARGE SCALE GENOMIC DNA]</scope>
    <source>
        <strain evidence="2 3">TSA40</strain>
    </source>
</reference>
<evidence type="ECO:0000313" key="3">
    <source>
        <dbReference type="Proteomes" id="UP000197535"/>
    </source>
</evidence>
<accession>A0A254TDC4</accession>